<evidence type="ECO:0008006" key="3">
    <source>
        <dbReference type="Google" id="ProtNLM"/>
    </source>
</evidence>
<dbReference type="RefSeq" id="WP_124379078.1">
    <property type="nucleotide sequence ID" value="NZ_CP027754.1"/>
</dbReference>
<sequence length="79" mass="9155">MRMPLISAVNVQHEIDQRFQRDYERYQEVASSSSRQVPTVDSFVELMSAKQQLSSSSHVLNEYTRFQHGLTRAILNAIQ</sequence>
<dbReference type="AlphaFoldDB" id="A0A3G7UBZ3"/>
<organism evidence="1 2">
    <name type="scientific">Pseudomonas synxantha</name>
    <dbReference type="NCBI Taxonomy" id="47883"/>
    <lineage>
        <taxon>Bacteria</taxon>
        <taxon>Pseudomonadati</taxon>
        <taxon>Pseudomonadota</taxon>
        <taxon>Gammaproteobacteria</taxon>
        <taxon>Pseudomonadales</taxon>
        <taxon>Pseudomonadaceae</taxon>
        <taxon>Pseudomonas</taxon>
    </lineage>
</organism>
<dbReference type="Pfam" id="PF06266">
    <property type="entry name" value="HrpF"/>
    <property type="match status" value="1"/>
</dbReference>
<reference evidence="1 2" key="1">
    <citation type="submission" date="2018-03" db="EMBL/GenBank/DDBJ databases">
        <title>Diversity of phytobeneficial traits revealed by whole-genome analysis of worldwide-isolated phenazine-producing Pseudomonas spp.</title>
        <authorList>
            <person name="Biessy A."/>
            <person name="Novinscak A."/>
            <person name="Blom J."/>
            <person name="Leger G."/>
            <person name="Thomashow L.S."/>
            <person name="Cazorla F.M."/>
            <person name="Josic D."/>
            <person name="Filion M."/>
        </authorList>
    </citation>
    <scope>NUCLEOTIDE SEQUENCE [LARGE SCALE GENOMIC DNA]</scope>
    <source>
        <strain evidence="1 2">30B</strain>
    </source>
</reference>
<evidence type="ECO:0000313" key="1">
    <source>
        <dbReference type="EMBL" id="AZE56887.1"/>
    </source>
</evidence>
<dbReference type="Proteomes" id="UP000268696">
    <property type="component" value="Chromosome"/>
</dbReference>
<dbReference type="InterPro" id="IPR009371">
    <property type="entry name" value="T3SS_HrpF"/>
</dbReference>
<evidence type="ECO:0000313" key="2">
    <source>
        <dbReference type="Proteomes" id="UP000268696"/>
    </source>
</evidence>
<name>A0A3G7UBZ3_9PSED</name>
<gene>
    <name evidence="1" type="ORF">C4K03_4749</name>
</gene>
<accession>A0A3G7UBZ3</accession>
<dbReference type="EMBL" id="CP027754">
    <property type="protein sequence ID" value="AZE56887.1"/>
    <property type="molecule type" value="Genomic_DNA"/>
</dbReference>
<proteinExistence type="predicted"/>
<protein>
    <recommendedName>
        <fullName evidence="3">Type III secretion protein HrpF</fullName>
    </recommendedName>
</protein>